<evidence type="ECO:0000256" key="1">
    <source>
        <dbReference type="SAM" id="MobiDB-lite"/>
    </source>
</evidence>
<keyword evidence="2" id="KW-0812">Transmembrane</keyword>
<dbReference type="EMBL" id="JBHSIV010000034">
    <property type="protein sequence ID" value="MFC5065303.1"/>
    <property type="molecule type" value="Genomic_DNA"/>
</dbReference>
<evidence type="ECO:0000313" key="3">
    <source>
        <dbReference type="EMBL" id="MFC5065303.1"/>
    </source>
</evidence>
<protein>
    <submittedName>
        <fullName evidence="3">Uncharacterized protein</fullName>
    </submittedName>
</protein>
<keyword evidence="2" id="KW-0472">Membrane</keyword>
<dbReference type="RefSeq" id="WP_378038637.1">
    <property type="nucleotide sequence ID" value="NZ_JBHSIV010000034.1"/>
</dbReference>
<feature type="region of interest" description="Disordered" evidence="1">
    <location>
        <begin position="113"/>
        <end position="132"/>
    </location>
</feature>
<feature type="transmembrane region" description="Helical" evidence="2">
    <location>
        <begin position="32"/>
        <end position="52"/>
    </location>
</feature>
<feature type="region of interest" description="Disordered" evidence="1">
    <location>
        <begin position="140"/>
        <end position="240"/>
    </location>
</feature>
<comment type="caution">
    <text evidence="3">The sequence shown here is derived from an EMBL/GenBank/DDBJ whole genome shotgun (WGS) entry which is preliminary data.</text>
</comment>
<accession>A0ABV9YRD8</accession>
<evidence type="ECO:0000256" key="2">
    <source>
        <dbReference type="SAM" id="Phobius"/>
    </source>
</evidence>
<evidence type="ECO:0000313" key="4">
    <source>
        <dbReference type="Proteomes" id="UP001595947"/>
    </source>
</evidence>
<keyword evidence="4" id="KW-1185">Reference proteome</keyword>
<feature type="compositionally biased region" description="Basic and acidic residues" evidence="1">
    <location>
        <begin position="158"/>
        <end position="186"/>
    </location>
</feature>
<feature type="compositionally biased region" description="Basic and acidic residues" evidence="1">
    <location>
        <begin position="193"/>
        <end position="207"/>
    </location>
</feature>
<feature type="compositionally biased region" description="Acidic residues" evidence="1">
    <location>
        <begin position="222"/>
        <end position="232"/>
    </location>
</feature>
<keyword evidence="2" id="KW-1133">Transmembrane helix</keyword>
<gene>
    <name evidence="3" type="ORF">ACFPBZ_24015</name>
</gene>
<organism evidence="3 4">
    <name type="scientific">Actinomycetospora atypica</name>
    <dbReference type="NCBI Taxonomy" id="1290095"/>
    <lineage>
        <taxon>Bacteria</taxon>
        <taxon>Bacillati</taxon>
        <taxon>Actinomycetota</taxon>
        <taxon>Actinomycetes</taxon>
        <taxon>Pseudonocardiales</taxon>
        <taxon>Pseudonocardiaceae</taxon>
        <taxon>Actinomycetospora</taxon>
    </lineage>
</organism>
<dbReference type="Proteomes" id="UP001595947">
    <property type="component" value="Unassembled WGS sequence"/>
</dbReference>
<reference evidence="4" key="1">
    <citation type="journal article" date="2019" name="Int. J. Syst. Evol. Microbiol.">
        <title>The Global Catalogue of Microorganisms (GCM) 10K type strain sequencing project: providing services to taxonomists for standard genome sequencing and annotation.</title>
        <authorList>
            <consortium name="The Broad Institute Genomics Platform"/>
            <consortium name="The Broad Institute Genome Sequencing Center for Infectious Disease"/>
            <person name="Wu L."/>
            <person name="Ma J."/>
        </authorList>
    </citation>
    <scope>NUCLEOTIDE SEQUENCE [LARGE SCALE GENOMIC DNA]</scope>
    <source>
        <strain evidence="4">CGMCC 4.7093</strain>
    </source>
</reference>
<name>A0ABV9YRD8_9PSEU</name>
<proteinExistence type="predicted"/>
<sequence length="240" mass="25695">MTRAVPQPEDYDDDGGAFLGVSYRDDGDVPKLVIVGIAWTAGGVVALIAAVLAQNLALAVFGGLSTIAGGALWIALRARDQLQDGEYVPYADPSAGFVDGDYDDEDAFEEEHPTRVMSAGDGGDERGDPDDIEDAEYTEYTDYIERTPSEQDDGTGYDDDRVAQERWEQSQRDREAAAAAAERSDPDEPADEPTDRPTDEPADRPTDEPADDAPTGAMTPGDPDDTASGDSDDDRRGSRA</sequence>
<feature type="transmembrane region" description="Helical" evidence="2">
    <location>
        <begin position="58"/>
        <end position="76"/>
    </location>
</feature>